<feature type="region of interest" description="Disordered" evidence="1">
    <location>
        <begin position="1"/>
        <end position="60"/>
    </location>
</feature>
<protein>
    <submittedName>
        <fullName evidence="2">Uncharacterized protein</fullName>
    </submittedName>
</protein>
<accession>A0A0A9DXI8</accession>
<reference evidence="2" key="1">
    <citation type="submission" date="2014-09" db="EMBL/GenBank/DDBJ databases">
        <authorList>
            <person name="Magalhaes I.L.F."/>
            <person name="Oliveira U."/>
            <person name="Santos F.R."/>
            <person name="Vidigal T.H.D.A."/>
            <person name="Brescovit A.D."/>
            <person name="Santos A.J."/>
        </authorList>
    </citation>
    <scope>NUCLEOTIDE SEQUENCE</scope>
    <source>
        <tissue evidence="2">Shoot tissue taken approximately 20 cm above the soil surface</tissue>
    </source>
</reference>
<dbReference type="EMBL" id="GBRH01204621">
    <property type="protein sequence ID" value="JAD93274.1"/>
    <property type="molecule type" value="Transcribed_RNA"/>
</dbReference>
<reference evidence="2" key="2">
    <citation type="journal article" date="2015" name="Data Brief">
        <title>Shoot transcriptome of the giant reed, Arundo donax.</title>
        <authorList>
            <person name="Barrero R.A."/>
            <person name="Guerrero F.D."/>
            <person name="Moolhuijzen P."/>
            <person name="Goolsby J.A."/>
            <person name="Tidwell J."/>
            <person name="Bellgard S.E."/>
            <person name="Bellgard M.I."/>
        </authorList>
    </citation>
    <scope>NUCLEOTIDE SEQUENCE</scope>
    <source>
        <tissue evidence="2">Shoot tissue taken approximately 20 cm above the soil surface</tissue>
    </source>
</reference>
<name>A0A0A9DXI8_ARUDO</name>
<organism evidence="2">
    <name type="scientific">Arundo donax</name>
    <name type="common">Giant reed</name>
    <name type="synonym">Donax arundinaceus</name>
    <dbReference type="NCBI Taxonomy" id="35708"/>
    <lineage>
        <taxon>Eukaryota</taxon>
        <taxon>Viridiplantae</taxon>
        <taxon>Streptophyta</taxon>
        <taxon>Embryophyta</taxon>
        <taxon>Tracheophyta</taxon>
        <taxon>Spermatophyta</taxon>
        <taxon>Magnoliopsida</taxon>
        <taxon>Liliopsida</taxon>
        <taxon>Poales</taxon>
        <taxon>Poaceae</taxon>
        <taxon>PACMAD clade</taxon>
        <taxon>Arundinoideae</taxon>
        <taxon>Arundineae</taxon>
        <taxon>Arundo</taxon>
    </lineage>
</organism>
<sequence length="60" mass="6390">MPKSFPCGSCRALGGAHPLHKVTPPPHPTGVTNTLAEPPPLTRSPRSRGPACEQSRRKHS</sequence>
<evidence type="ECO:0000313" key="2">
    <source>
        <dbReference type="EMBL" id="JAD93274.1"/>
    </source>
</evidence>
<dbReference type="AlphaFoldDB" id="A0A0A9DXI8"/>
<evidence type="ECO:0000256" key="1">
    <source>
        <dbReference type="SAM" id="MobiDB-lite"/>
    </source>
</evidence>
<proteinExistence type="predicted"/>